<accession>A0A1H5X7K5</accession>
<gene>
    <name evidence="4" type="ORF">SAMN05421847_1469</name>
</gene>
<evidence type="ECO:0000259" key="3">
    <source>
        <dbReference type="Pfam" id="PF21959"/>
    </source>
</evidence>
<dbReference type="SUPFAM" id="SSF49899">
    <property type="entry name" value="Concanavalin A-like lectins/glucanases"/>
    <property type="match status" value="1"/>
</dbReference>
<dbReference type="OrthoDB" id="919278at2"/>
<dbReference type="EMBL" id="FNUS01000002">
    <property type="protein sequence ID" value="SEG07728.1"/>
    <property type="molecule type" value="Genomic_DNA"/>
</dbReference>
<feature type="domain" description="DUF6923" evidence="3">
    <location>
        <begin position="496"/>
        <end position="704"/>
    </location>
</feature>
<organism evidence="4 5">
    <name type="scientific">Halpernia humi</name>
    <dbReference type="NCBI Taxonomy" id="493375"/>
    <lineage>
        <taxon>Bacteria</taxon>
        <taxon>Pseudomonadati</taxon>
        <taxon>Bacteroidota</taxon>
        <taxon>Flavobacteriia</taxon>
        <taxon>Flavobacteriales</taxon>
        <taxon>Weeksellaceae</taxon>
        <taxon>Chryseobacterium group</taxon>
        <taxon>Halpernia</taxon>
    </lineage>
</organism>
<dbReference type="Proteomes" id="UP000236738">
    <property type="component" value="Unassembled WGS sequence"/>
</dbReference>
<protein>
    <submittedName>
        <fullName evidence="4">Uncharacterized protein</fullName>
    </submittedName>
</protein>
<evidence type="ECO:0000259" key="2">
    <source>
        <dbReference type="Pfam" id="PF01345"/>
    </source>
</evidence>
<dbReference type="RefSeq" id="WP_103913425.1">
    <property type="nucleotide sequence ID" value="NZ_FNUS01000002.1"/>
</dbReference>
<evidence type="ECO:0000256" key="1">
    <source>
        <dbReference type="SAM" id="SignalP"/>
    </source>
</evidence>
<dbReference type="InterPro" id="IPR054215">
    <property type="entry name" value="DUF6923"/>
</dbReference>
<keyword evidence="1" id="KW-0732">Signal</keyword>
<evidence type="ECO:0000313" key="5">
    <source>
        <dbReference type="Proteomes" id="UP000236738"/>
    </source>
</evidence>
<feature type="chain" id="PRO_5009289143" evidence="1">
    <location>
        <begin position="24"/>
        <end position="943"/>
    </location>
</feature>
<keyword evidence="5" id="KW-1185">Reference proteome</keyword>
<dbReference type="SUPFAM" id="SSF63825">
    <property type="entry name" value="YWTD domain"/>
    <property type="match status" value="1"/>
</dbReference>
<feature type="signal peptide" evidence="1">
    <location>
        <begin position="1"/>
        <end position="23"/>
    </location>
</feature>
<reference evidence="5" key="1">
    <citation type="submission" date="2016-10" db="EMBL/GenBank/DDBJ databases">
        <authorList>
            <person name="Varghese N."/>
            <person name="Submissions S."/>
        </authorList>
    </citation>
    <scope>NUCLEOTIDE SEQUENCE [LARGE SCALE GENOMIC DNA]</scope>
    <source>
        <strain evidence="5">DSM 21580</strain>
    </source>
</reference>
<dbReference type="AlphaFoldDB" id="A0A1H5X7K5"/>
<name>A0A1H5X7K5_9FLAO</name>
<dbReference type="InterPro" id="IPR001434">
    <property type="entry name" value="OmcB-like_DUF11"/>
</dbReference>
<dbReference type="InterPro" id="IPR013320">
    <property type="entry name" value="ConA-like_dom_sf"/>
</dbReference>
<feature type="domain" description="DUF11" evidence="2">
    <location>
        <begin position="713"/>
        <end position="836"/>
    </location>
</feature>
<evidence type="ECO:0000313" key="4">
    <source>
        <dbReference type="EMBL" id="SEG07728.1"/>
    </source>
</evidence>
<sequence length="943" mass="98504">MNKKFIKLLFVCAFFIEAINSIAAQAYGSFPYNQSFTSGTQPGEITLLTPQNGANATTFTTNGMQLTPATLQQFGAVYVNNKQFTSSNGIKIEFEYGMYGGTGADGITLFLFDAAVGTPVVGAKGAGMGYGYNRANNSWPGNRETGLTGAYLGIGLDAYGNFKGQAYQGDRRVNGILSSTFTQQASHVTLRGKKGTLNLSNGLGLGYTGYPVLTTQSTLTGTTGAATINPANGSYTTGAGLADNFNLRTTTFTTNPANSDYRKAFIELVPNGAGGYFVTVKIQHGTTISTVINNYWYRTSYIYNENANPVTTDFNTSVAQGADATYNLDTSAPTSFRIGFGASTGGFADIHIIRNLKVTLPYAAISADDSFILCRNSAASINPLTNDVAYAGLVTGPPTSSSTNVDPASFQFIDAAGTPQGTSYTQAGVGSWIYSSTTKLVTFTPVTGYTGTASIKYNIKGLTAPYNDEGYRSEASTITATVNDCFGCTSDLFLSQTNTLYQVLTNTNPFTYPQIGSAAAVNYNAIGINPIDGYMYGMIVNSNNLIKINANGTYTNLGSVAGLPVAIYNAGEFDSSGNYYVKVNTNNNQLYRINVSTLTASSITLASSVNIPDMAYNIVTGLLYGVNSINGQMVSINPSTGAVVGIGISPGSVNFGAMFGSNTGEIYGADNTGGFYQFDLSTGQRTLISDAPGSTGNDGAHCVTAPITFSSNLYVSKTDGTLNYTPGITSTYTIVAGNNGPFGVVNATVSDLAPAGIPAANISYTAVASSGSSTNVVGLQTGAINDKVSLPVNGTVTYTVNILVPPSFTGNLVNTVTITPPANSLETDNTDNTATDTDTLGFCYKPATTGAGALPTIHGITDLGRAGTDNGNWPMVRNGAWTALESKTKGFVVNRVANPSTDIASPVKGMMVYDTTVNCLKINTDGTTAGWKCFNTQTCPTVN</sequence>
<dbReference type="GO" id="GO:0005975">
    <property type="term" value="P:carbohydrate metabolic process"/>
    <property type="evidence" value="ECO:0007669"/>
    <property type="project" value="UniProtKB-ARBA"/>
</dbReference>
<dbReference type="Pfam" id="PF21959">
    <property type="entry name" value="DUF6923"/>
    <property type="match status" value="1"/>
</dbReference>
<dbReference type="Pfam" id="PF01345">
    <property type="entry name" value="DUF11"/>
    <property type="match status" value="1"/>
</dbReference>
<dbReference type="GO" id="GO:0004553">
    <property type="term" value="F:hydrolase activity, hydrolyzing O-glycosyl compounds"/>
    <property type="evidence" value="ECO:0007669"/>
    <property type="project" value="UniProtKB-ARBA"/>
</dbReference>
<proteinExistence type="predicted"/>